<evidence type="ECO:0000313" key="10">
    <source>
        <dbReference type="Proteomes" id="UP000478546"/>
    </source>
</evidence>
<dbReference type="GO" id="GO:0008168">
    <property type="term" value="F:methyltransferase activity"/>
    <property type="evidence" value="ECO:0007669"/>
    <property type="project" value="UniProtKB-KW"/>
</dbReference>
<evidence type="ECO:0000256" key="7">
    <source>
        <dbReference type="ARBA" id="ARBA00049425"/>
    </source>
</evidence>
<comment type="catalytic activity">
    <reaction evidence="7">
        <text>4-(3-methylbut-2-enyl)-L-tryptophan + S-adenosyl-L-methionine = 4-(3-methylbut-2-enyl)-L-abrine + S-adenosyl-L-homocysteine + H(+)</text>
        <dbReference type="Rhea" id="RHEA:34435"/>
        <dbReference type="ChEBI" id="CHEBI:15378"/>
        <dbReference type="ChEBI" id="CHEBI:57856"/>
        <dbReference type="ChEBI" id="CHEBI:58209"/>
        <dbReference type="ChEBI" id="CHEBI:59789"/>
        <dbReference type="ChEBI" id="CHEBI:67248"/>
        <dbReference type="EC" id="2.1.1.261"/>
    </reaction>
</comment>
<keyword evidence="5 9" id="KW-0808">Transferase</keyword>
<dbReference type="PANTHER" id="PTHR43397">
    <property type="entry name" value="ERGOTHIONEINE BIOSYNTHESIS PROTEIN 1"/>
    <property type="match status" value="1"/>
</dbReference>
<dbReference type="PIRSF" id="PIRSF018005">
    <property type="entry name" value="UCP018005"/>
    <property type="match status" value="1"/>
</dbReference>
<evidence type="ECO:0000256" key="4">
    <source>
        <dbReference type="ARBA" id="ARBA00022603"/>
    </source>
</evidence>
<dbReference type="InterPro" id="IPR019257">
    <property type="entry name" value="MeTrfase_dom"/>
</dbReference>
<dbReference type="InterPro" id="IPR029063">
    <property type="entry name" value="SAM-dependent_MTases_sf"/>
</dbReference>
<evidence type="ECO:0000256" key="3">
    <source>
        <dbReference type="ARBA" id="ARBA00022589"/>
    </source>
</evidence>
<dbReference type="EC" id="2.1.1.261" evidence="6"/>
<dbReference type="InterPro" id="IPR017804">
    <property type="entry name" value="MeTrfase_EgtD-like"/>
</dbReference>
<dbReference type="SUPFAM" id="SSF53335">
    <property type="entry name" value="S-adenosyl-L-methionine-dependent methyltransferases"/>
    <property type="match status" value="1"/>
</dbReference>
<keyword evidence="3" id="KW-0017">Alkaloid metabolism</keyword>
<proteinExistence type="predicted"/>
<comment type="pathway">
    <text evidence="1">Alkaloid biosynthesis; ergot alkaloid biosynthesis.</text>
</comment>
<evidence type="ECO:0000256" key="2">
    <source>
        <dbReference type="ARBA" id="ARBA00011738"/>
    </source>
</evidence>
<dbReference type="Gene3D" id="3.40.50.150">
    <property type="entry name" value="Vaccinia Virus protein VP39"/>
    <property type="match status" value="1"/>
</dbReference>
<dbReference type="Pfam" id="PF10017">
    <property type="entry name" value="Methyltransf_33"/>
    <property type="match status" value="1"/>
</dbReference>
<feature type="domain" description="Histidine-specific methyltransferase SAM-dependent" evidence="8">
    <location>
        <begin position="26"/>
        <end position="332"/>
    </location>
</feature>
<evidence type="ECO:0000256" key="6">
    <source>
        <dbReference type="ARBA" id="ARBA00039094"/>
    </source>
</evidence>
<sequence>MTPTTSTIQLTDLSTPESKNSITARFANDVKKGLTQQQKQLSSRYFYDGEGSRLFQKIMQLPEYYLTRSEHEVFTTHQQTIAEQLAAKGNFHLIDLGAGDATKTKIILKQLLQQQADFDYVPVDISGDAMTELCEHLQAELPALQAHAVVGDYFDALEWLDTNKPGRKVLLFLGSNIGNFNPDERSAFLQKVRSHMQPGDMLLIGMDQCKAPETILKAYDDAAGVTADFNLNLLHRINRELGGNFETDQFRHFALYDPQIGVMKSFLISQQDQNVTIKATEQTFHFHAWEAIHTESSYKFTLQQAETIGNEAGFNIQHIFQDKNCYFADVLYVVT</sequence>
<evidence type="ECO:0000259" key="8">
    <source>
        <dbReference type="Pfam" id="PF10017"/>
    </source>
</evidence>
<dbReference type="NCBIfam" id="TIGR03438">
    <property type="entry name" value="egtD_ergothio"/>
    <property type="match status" value="1"/>
</dbReference>
<dbReference type="NCBIfam" id="TIGR03439">
    <property type="entry name" value="methyl_EasF"/>
    <property type="match status" value="1"/>
</dbReference>
<evidence type="ECO:0000313" key="9">
    <source>
        <dbReference type="EMBL" id="NDK56390.1"/>
    </source>
</evidence>
<dbReference type="PANTHER" id="PTHR43397:SF1">
    <property type="entry name" value="ERGOTHIONEINE BIOSYNTHESIS PROTEIN 1"/>
    <property type="match status" value="1"/>
</dbReference>
<dbReference type="GO" id="GO:0009820">
    <property type="term" value="P:alkaloid metabolic process"/>
    <property type="evidence" value="ECO:0007669"/>
    <property type="project" value="UniProtKB-KW"/>
</dbReference>
<dbReference type="InterPro" id="IPR035094">
    <property type="entry name" value="EgtD"/>
</dbReference>
<dbReference type="Proteomes" id="UP000478546">
    <property type="component" value="Unassembled WGS sequence"/>
</dbReference>
<comment type="caution">
    <text evidence="9">The sequence shown here is derived from an EMBL/GenBank/DDBJ whole genome shotgun (WGS) entry which is preliminary data.</text>
</comment>
<comment type="subunit">
    <text evidence="2">Homodimer.</text>
</comment>
<name>A0A6B2H8L2_9BACT</name>
<keyword evidence="4 9" id="KW-0489">Methyltransferase</keyword>
<dbReference type="InterPro" id="IPR017805">
    <property type="entry name" value="SAM_MeTrfase_EasF-type_put"/>
</dbReference>
<organism evidence="9 10">
    <name type="scientific">Pontibacter fetidus</name>
    <dbReference type="NCBI Taxonomy" id="2700082"/>
    <lineage>
        <taxon>Bacteria</taxon>
        <taxon>Pseudomonadati</taxon>
        <taxon>Bacteroidota</taxon>
        <taxon>Cytophagia</taxon>
        <taxon>Cytophagales</taxon>
        <taxon>Hymenobacteraceae</taxon>
        <taxon>Pontibacter</taxon>
    </lineage>
</organism>
<dbReference type="AlphaFoldDB" id="A0A6B2H8L2"/>
<gene>
    <name evidence="9" type="primary">egtD</name>
    <name evidence="9" type="ORF">GWO68_10705</name>
</gene>
<evidence type="ECO:0000256" key="1">
    <source>
        <dbReference type="ARBA" id="ARBA00005107"/>
    </source>
</evidence>
<reference evidence="9 10" key="1">
    <citation type="submission" date="2020-01" db="EMBL/GenBank/DDBJ databases">
        <authorList>
            <person name="Kim M.K."/>
        </authorList>
    </citation>
    <scope>NUCLEOTIDE SEQUENCE [LARGE SCALE GENOMIC DNA]</scope>
    <source>
        <strain evidence="9 10">BT213</strain>
    </source>
</reference>
<protein>
    <recommendedName>
        <fullName evidence="6">4-dimethylallyltryptophan N-methyltransferase</fullName>
        <ecNumber evidence="6">2.1.1.261</ecNumber>
    </recommendedName>
</protein>
<accession>A0A6B2H8L2</accession>
<keyword evidence="10" id="KW-1185">Reference proteome</keyword>
<dbReference type="InterPro" id="IPR051128">
    <property type="entry name" value="EgtD_Methyltrsf_superfamily"/>
</dbReference>
<evidence type="ECO:0000256" key="5">
    <source>
        <dbReference type="ARBA" id="ARBA00022679"/>
    </source>
</evidence>
<dbReference type="GO" id="GO:0032259">
    <property type="term" value="P:methylation"/>
    <property type="evidence" value="ECO:0007669"/>
    <property type="project" value="UniProtKB-KW"/>
</dbReference>
<dbReference type="RefSeq" id="WP_162346449.1">
    <property type="nucleotide sequence ID" value="NZ_JAAEAA010000012.1"/>
</dbReference>
<dbReference type="EMBL" id="JAAEAA010000012">
    <property type="protein sequence ID" value="NDK56390.1"/>
    <property type="molecule type" value="Genomic_DNA"/>
</dbReference>